<feature type="domain" description="Glutaminase A N-terminal" evidence="3">
    <location>
        <begin position="114"/>
        <end position="340"/>
    </location>
</feature>
<feature type="domain" description="Glutaminase A central" evidence="2">
    <location>
        <begin position="348"/>
        <end position="608"/>
    </location>
</feature>
<dbReference type="STRING" id="1160509.A0A3N4I404"/>
<sequence length="812" mass="91977">MLSAVILVAQLLSFFTALPFTTAKPFEANVLPLAVRNPYLSLWQQNARLEPWLQWPIFWTGSHVGMSAMAYSPSTRQVYPLFGRVQDALRNGKEGGYNLQFANYTGSNFDASVTNLTYSVEGVKVVLSFSSPITPTDIEAQSLPATYLEVILEGHQDLDVYVDVNGQWLTNDARTVINWDLHNKDNLRTWKVAKQQQELFTERRDRAEWGTFYFTTAHDESIDYEAGVSGAIRQKFAASGVLQNSFESRFRSILDEEPIFAFCKHFQPKKNASEPTISRTLFTIALTQDPIVQFAAARGLTEMRPLWKFHHTSDFAMLKHHYYDYSRVSKLALDFSNQMTAHATSTVSSTYARILALSARQVLGATYFSGTPNSPLLFLKEISSNGNFQTVDVIFPASPFFLYASPSWLAYLLEPLLEHQDAGLYPNKYSMHDLGAHFPNATGHSDGRDEEMPVEECGNMLIMALSYAQALISEGAAKNDTASGVKAARKWITKDSRYGLWKRWTSYLVDAGLYPAYQLSTDDFAGRLANQTNLAVKALVGIRAMSELAAIVGEHKDAKFYREISDKYYPIWEDLALSRDKTHTKLAYHWYGSWGTLYNLYNDALLCFHHPSKSPTTLALLSSGKTSPPRPAPRFRFDVRSLETRDTEKDKKKPFFPPKIYTLQSKWYLNVLQTYGLPLDVRHFYTKSDWEFYAAAIASPKVLKKIVDTVGEWLNMTPVDLPFTDLYDTESGRFPGINFKARPVVGGHFSVLVLEGACGGEGLREIQRFYEDEDEGEEKVDVKKSLEDDVRFGAERGRLEWKLESGKERMDL</sequence>
<dbReference type="EMBL" id="ML119691">
    <property type="protein sequence ID" value="RPA80187.1"/>
    <property type="molecule type" value="Genomic_DNA"/>
</dbReference>
<organism evidence="4 5">
    <name type="scientific">Ascobolus immersus RN42</name>
    <dbReference type="NCBI Taxonomy" id="1160509"/>
    <lineage>
        <taxon>Eukaryota</taxon>
        <taxon>Fungi</taxon>
        <taxon>Dikarya</taxon>
        <taxon>Ascomycota</taxon>
        <taxon>Pezizomycotina</taxon>
        <taxon>Pezizomycetes</taxon>
        <taxon>Pezizales</taxon>
        <taxon>Ascobolaceae</taxon>
        <taxon>Ascobolus</taxon>
    </lineage>
</organism>
<dbReference type="InterPro" id="IPR032514">
    <property type="entry name" value="GtaA_central"/>
</dbReference>
<evidence type="ECO:0000259" key="3">
    <source>
        <dbReference type="Pfam" id="PF17168"/>
    </source>
</evidence>
<proteinExistence type="predicted"/>
<dbReference type="AlphaFoldDB" id="A0A3N4I404"/>
<keyword evidence="5" id="KW-1185">Reference proteome</keyword>
<dbReference type="OrthoDB" id="431715at2759"/>
<name>A0A3N4I404_ASCIM</name>
<feature type="domain" description="Glutaminase A central" evidence="2">
    <location>
        <begin position="655"/>
        <end position="751"/>
    </location>
</feature>
<dbReference type="Pfam" id="PF17168">
    <property type="entry name" value="DUF5127"/>
    <property type="match status" value="1"/>
</dbReference>
<evidence type="ECO:0000256" key="1">
    <source>
        <dbReference type="SAM" id="SignalP"/>
    </source>
</evidence>
<dbReference type="Pfam" id="PF16335">
    <property type="entry name" value="GtaA_6_Hairpin"/>
    <property type="match status" value="2"/>
</dbReference>
<feature type="signal peptide" evidence="1">
    <location>
        <begin position="1"/>
        <end position="23"/>
    </location>
</feature>
<evidence type="ECO:0000313" key="5">
    <source>
        <dbReference type="Proteomes" id="UP000275078"/>
    </source>
</evidence>
<dbReference type="Proteomes" id="UP000275078">
    <property type="component" value="Unassembled WGS sequence"/>
</dbReference>
<gene>
    <name evidence="4" type="ORF">BJ508DRAFT_327674</name>
</gene>
<dbReference type="PANTHER" id="PTHR31987:SF12">
    <property type="entry name" value="PUTATIVE (AFU_ORTHOLOGUE AFUA_3G10910)-RELATED"/>
    <property type="match status" value="1"/>
</dbReference>
<keyword evidence="1" id="KW-0732">Signal</keyword>
<accession>A0A3N4I404</accession>
<dbReference type="InterPro" id="IPR033433">
    <property type="entry name" value="GtaA_N"/>
</dbReference>
<feature type="chain" id="PRO_5018180629" evidence="1">
    <location>
        <begin position="24"/>
        <end position="812"/>
    </location>
</feature>
<reference evidence="4 5" key="1">
    <citation type="journal article" date="2018" name="Nat. Ecol. Evol.">
        <title>Pezizomycetes genomes reveal the molecular basis of ectomycorrhizal truffle lifestyle.</title>
        <authorList>
            <person name="Murat C."/>
            <person name="Payen T."/>
            <person name="Noel B."/>
            <person name="Kuo A."/>
            <person name="Morin E."/>
            <person name="Chen J."/>
            <person name="Kohler A."/>
            <person name="Krizsan K."/>
            <person name="Balestrini R."/>
            <person name="Da Silva C."/>
            <person name="Montanini B."/>
            <person name="Hainaut M."/>
            <person name="Levati E."/>
            <person name="Barry K.W."/>
            <person name="Belfiori B."/>
            <person name="Cichocki N."/>
            <person name="Clum A."/>
            <person name="Dockter R.B."/>
            <person name="Fauchery L."/>
            <person name="Guy J."/>
            <person name="Iotti M."/>
            <person name="Le Tacon F."/>
            <person name="Lindquist E.A."/>
            <person name="Lipzen A."/>
            <person name="Malagnac F."/>
            <person name="Mello A."/>
            <person name="Molinier V."/>
            <person name="Miyauchi S."/>
            <person name="Poulain J."/>
            <person name="Riccioni C."/>
            <person name="Rubini A."/>
            <person name="Sitrit Y."/>
            <person name="Splivallo R."/>
            <person name="Traeger S."/>
            <person name="Wang M."/>
            <person name="Zifcakova L."/>
            <person name="Wipf D."/>
            <person name="Zambonelli A."/>
            <person name="Paolocci F."/>
            <person name="Nowrousian M."/>
            <person name="Ottonello S."/>
            <person name="Baldrian P."/>
            <person name="Spatafora J.W."/>
            <person name="Henrissat B."/>
            <person name="Nagy L.G."/>
            <person name="Aury J.M."/>
            <person name="Wincker P."/>
            <person name="Grigoriev I.V."/>
            <person name="Bonfante P."/>
            <person name="Martin F.M."/>
        </authorList>
    </citation>
    <scope>NUCLEOTIDE SEQUENCE [LARGE SCALE GENOMIC DNA]</scope>
    <source>
        <strain evidence="4 5">RN42</strain>
    </source>
</reference>
<dbReference type="InterPro" id="IPR052743">
    <property type="entry name" value="Glutaminase_GtaA"/>
</dbReference>
<evidence type="ECO:0000259" key="2">
    <source>
        <dbReference type="Pfam" id="PF16335"/>
    </source>
</evidence>
<dbReference type="PANTHER" id="PTHR31987">
    <property type="entry name" value="GLUTAMINASE A-RELATED"/>
    <property type="match status" value="1"/>
</dbReference>
<protein>
    <submittedName>
        <fullName evidence="4">DUF1793-domain-containing protein</fullName>
    </submittedName>
</protein>
<evidence type="ECO:0000313" key="4">
    <source>
        <dbReference type="EMBL" id="RPA80187.1"/>
    </source>
</evidence>